<dbReference type="Pfam" id="PF07786">
    <property type="entry name" value="HGSNAT_cat"/>
    <property type="match status" value="1"/>
</dbReference>
<feature type="transmembrane region" description="Helical" evidence="1">
    <location>
        <begin position="122"/>
        <end position="140"/>
    </location>
</feature>
<feature type="domain" description="Heparan-alpha-glucosaminide N-acetyltransferase catalytic" evidence="2">
    <location>
        <begin position="16"/>
        <end position="252"/>
    </location>
</feature>
<gene>
    <name evidence="3" type="ORF">L1994_06295</name>
</gene>
<feature type="transmembrane region" description="Helical" evidence="1">
    <location>
        <begin position="58"/>
        <end position="77"/>
    </location>
</feature>
<accession>A0AAF0FKG2</accession>
<reference evidence="3" key="1">
    <citation type="submission" date="2022-01" db="EMBL/GenBank/DDBJ databases">
        <title>Complete genome of Methanomicrobium antiquum DSM 21220.</title>
        <authorList>
            <person name="Chen S.-C."/>
            <person name="You Y.-T."/>
            <person name="Zhou Y.-Z."/>
            <person name="Lai M.-C."/>
        </authorList>
    </citation>
    <scope>NUCLEOTIDE SEQUENCE</scope>
    <source>
        <strain evidence="3">DSM 21220</strain>
    </source>
</reference>
<keyword evidence="1" id="KW-0812">Transmembrane</keyword>
<dbReference type="InterPro" id="IPR012429">
    <property type="entry name" value="HGSNAT_cat"/>
</dbReference>
<sequence length="267" mass="30895">MNRNFYKKTDTNKILRLWEIDFIRGFAIISMILFHILFDLNYFNIANINTNIGLIRIYGYFTASLFVFIAGVSVFLSSERAKFSLSKEKYLLKYFKRGLFLFSLGLLITTATWIFIGSGTIIFGILHLLGISIILSPFFIRFKKYNFFIGIFVITIGFFFSQLSGPFYLIPLGITPEWFYSLDYEPLFPWFGVFLLGIATGAKFYPGGKRQFEKTGFIKEKSRKKQDEFSFFSEGLEFCGKHSLLIYLVHQPVIILILSLISGKILL</sequence>
<protein>
    <submittedName>
        <fullName evidence="3">DUF1624 domain-containing protein</fullName>
    </submittedName>
</protein>
<dbReference type="GeneID" id="79949991"/>
<organism evidence="3 4">
    <name type="scientific">Methanomicrobium antiquum</name>
    <dbReference type="NCBI Taxonomy" id="487686"/>
    <lineage>
        <taxon>Archaea</taxon>
        <taxon>Methanobacteriati</taxon>
        <taxon>Methanobacteriota</taxon>
        <taxon>Stenosarchaea group</taxon>
        <taxon>Methanomicrobia</taxon>
        <taxon>Methanomicrobiales</taxon>
        <taxon>Methanomicrobiaceae</taxon>
        <taxon>Methanomicrobium</taxon>
    </lineage>
</organism>
<dbReference type="AlphaFoldDB" id="A0AAF0FKG2"/>
<evidence type="ECO:0000259" key="2">
    <source>
        <dbReference type="Pfam" id="PF07786"/>
    </source>
</evidence>
<keyword evidence="1" id="KW-1133">Transmembrane helix</keyword>
<feature type="transmembrane region" description="Helical" evidence="1">
    <location>
        <begin position="147"/>
        <end position="167"/>
    </location>
</feature>
<name>A0AAF0FKG2_9EURY</name>
<feature type="transmembrane region" description="Helical" evidence="1">
    <location>
        <begin position="244"/>
        <end position="266"/>
    </location>
</feature>
<evidence type="ECO:0000313" key="4">
    <source>
        <dbReference type="Proteomes" id="UP001218895"/>
    </source>
</evidence>
<keyword evidence="4" id="KW-1185">Reference proteome</keyword>
<feature type="transmembrane region" description="Helical" evidence="1">
    <location>
        <begin position="98"/>
        <end position="116"/>
    </location>
</feature>
<evidence type="ECO:0000313" key="3">
    <source>
        <dbReference type="EMBL" id="WFN35775.1"/>
    </source>
</evidence>
<dbReference type="KEGG" id="manq:L1994_06295"/>
<dbReference type="EMBL" id="CP091092">
    <property type="protein sequence ID" value="WFN35775.1"/>
    <property type="molecule type" value="Genomic_DNA"/>
</dbReference>
<feature type="transmembrane region" description="Helical" evidence="1">
    <location>
        <begin position="187"/>
        <end position="205"/>
    </location>
</feature>
<dbReference type="RefSeq" id="WP_278098615.1">
    <property type="nucleotide sequence ID" value="NZ_CP091092.1"/>
</dbReference>
<dbReference type="Proteomes" id="UP001218895">
    <property type="component" value="Chromosome"/>
</dbReference>
<feature type="transmembrane region" description="Helical" evidence="1">
    <location>
        <begin position="21"/>
        <end position="38"/>
    </location>
</feature>
<keyword evidence="1" id="KW-0472">Membrane</keyword>
<proteinExistence type="predicted"/>
<evidence type="ECO:0000256" key="1">
    <source>
        <dbReference type="SAM" id="Phobius"/>
    </source>
</evidence>